<name>A0A9P4PU11_9PLEO</name>
<proteinExistence type="predicted"/>
<organism evidence="2 3">
    <name type="scientific">Karstenula rhodostoma CBS 690.94</name>
    <dbReference type="NCBI Taxonomy" id="1392251"/>
    <lineage>
        <taxon>Eukaryota</taxon>
        <taxon>Fungi</taxon>
        <taxon>Dikarya</taxon>
        <taxon>Ascomycota</taxon>
        <taxon>Pezizomycotina</taxon>
        <taxon>Dothideomycetes</taxon>
        <taxon>Pleosporomycetidae</taxon>
        <taxon>Pleosporales</taxon>
        <taxon>Massarineae</taxon>
        <taxon>Didymosphaeriaceae</taxon>
        <taxon>Karstenula</taxon>
    </lineage>
</organism>
<dbReference type="PANTHER" id="PTHR40616">
    <property type="entry name" value="LINALOOL DEHYDRATASE_ISOMERASE DOMAIN-CONTAINING PROTEIN"/>
    <property type="match status" value="1"/>
</dbReference>
<evidence type="ECO:0000313" key="3">
    <source>
        <dbReference type="Proteomes" id="UP000799764"/>
    </source>
</evidence>
<keyword evidence="1" id="KW-0732">Signal</keyword>
<comment type="caution">
    <text evidence="2">The sequence shown here is derived from an EMBL/GenBank/DDBJ whole genome shotgun (WGS) entry which is preliminary data.</text>
</comment>
<keyword evidence="3" id="KW-1185">Reference proteome</keyword>
<evidence type="ECO:0000313" key="2">
    <source>
        <dbReference type="EMBL" id="KAF2450421.1"/>
    </source>
</evidence>
<dbReference type="AlphaFoldDB" id="A0A9P4PU11"/>
<sequence length="552" mass="61718">MFARAATWTTLGLLALSPSASAVKLSGHPKDMFDKSMSFLDQLYDDSVGYLYWFYYPLAAGQHETRSTIWYDSPRYVPGLLQRQKGDDVEQAIRILKNVIGDQEKDVEAQWYGDYTVYPEQPTVNSSAYPPSIYNSWDPNWRGFIGTTLMVVYEEFRNFLPDDVQDLILESMYNNTVGDSYRVGGVDDDNLYPSYSNPAYMRAVASGWTGRKLNDSNMTAAGEMYAEEVLELFNMNNTLSEFNSPTYAGITIYALTLWAKYMPEDSVMGREGRRVLEQVWDLLASMYNPNLRNLAGPWDRTYGYDMNSYVGILSVYLWSLLGEDAAFGRSKESPFYRAHADDLEIAPLLAVLAPFHNSLVPKSTIQKLASSSGETLISRQAYAPPYDLEPRNITTWVSPNLTIGGESFNQRNLGGAREDRSSWNPAVIQWKRRDGSVGWFNAYPSETAMTIDVAPNSINLTYPSGNASSTFSFIVASNPLGGKRDITSVRDIEGLELEVGGTVDVGSPSISFCGLVGGTCDIIHGFEFWNITWSMPSNTTDVPYINLKVNLL</sequence>
<gene>
    <name evidence="2" type="ORF">P171DRAFT_451002</name>
</gene>
<dbReference type="EMBL" id="MU001493">
    <property type="protein sequence ID" value="KAF2450421.1"/>
    <property type="molecule type" value="Genomic_DNA"/>
</dbReference>
<dbReference type="Proteomes" id="UP000799764">
    <property type="component" value="Unassembled WGS sequence"/>
</dbReference>
<accession>A0A9P4PU11</accession>
<dbReference type="OrthoDB" id="2580323at2759"/>
<evidence type="ECO:0000256" key="1">
    <source>
        <dbReference type="SAM" id="SignalP"/>
    </source>
</evidence>
<reference evidence="2" key="1">
    <citation type="journal article" date="2020" name="Stud. Mycol.">
        <title>101 Dothideomycetes genomes: a test case for predicting lifestyles and emergence of pathogens.</title>
        <authorList>
            <person name="Haridas S."/>
            <person name="Albert R."/>
            <person name="Binder M."/>
            <person name="Bloem J."/>
            <person name="Labutti K."/>
            <person name="Salamov A."/>
            <person name="Andreopoulos B."/>
            <person name="Baker S."/>
            <person name="Barry K."/>
            <person name="Bills G."/>
            <person name="Bluhm B."/>
            <person name="Cannon C."/>
            <person name="Castanera R."/>
            <person name="Culley D."/>
            <person name="Daum C."/>
            <person name="Ezra D."/>
            <person name="Gonzalez J."/>
            <person name="Henrissat B."/>
            <person name="Kuo A."/>
            <person name="Liang C."/>
            <person name="Lipzen A."/>
            <person name="Lutzoni F."/>
            <person name="Magnuson J."/>
            <person name="Mondo S."/>
            <person name="Nolan M."/>
            <person name="Ohm R."/>
            <person name="Pangilinan J."/>
            <person name="Park H.-J."/>
            <person name="Ramirez L."/>
            <person name="Alfaro M."/>
            <person name="Sun H."/>
            <person name="Tritt A."/>
            <person name="Yoshinaga Y."/>
            <person name="Zwiers L.-H."/>
            <person name="Turgeon B."/>
            <person name="Goodwin S."/>
            <person name="Spatafora J."/>
            <person name="Crous P."/>
            <person name="Grigoriev I."/>
        </authorList>
    </citation>
    <scope>NUCLEOTIDE SEQUENCE</scope>
    <source>
        <strain evidence="2">CBS 690.94</strain>
    </source>
</reference>
<feature type="chain" id="PRO_5040260582" evidence="1">
    <location>
        <begin position="23"/>
        <end position="552"/>
    </location>
</feature>
<dbReference type="PANTHER" id="PTHR40616:SF1">
    <property type="entry name" value="LINALOOL DEHYDRATASE_ISOMERASE DOMAIN-CONTAINING PROTEIN"/>
    <property type="match status" value="1"/>
</dbReference>
<protein>
    <submittedName>
        <fullName evidence="2">Uncharacterized protein</fullName>
    </submittedName>
</protein>
<feature type="signal peptide" evidence="1">
    <location>
        <begin position="1"/>
        <end position="22"/>
    </location>
</feature>